<reference evidence="2 3" key="1">
    <citation type="submission" date="2020-05" db="EMBL/GenBank/DDBJ databases">
        <title>Flexivirga sp. ID2601S isolated from air conditioner.</title>
        <authorList>
            <person name="Kim D.H."/>
        </authorList>
    </citation>
    <scope>NUCLEOTIDE SEQUENCE [LARGE SCALE GENOMIC DNA]</scope>
    <source>
        <strain evidence="2 3">ID2601S</strain>
    </source>
</reference>
<comment type="caution">
    <text evidence="2">The sequence shown here is derived from an EMBL/GenBank/DDBJ whole genome shotgun (WGS) entry which is preliminary data.</text>
</comment>
<dbReference type="EMBL" id="JABENB010000002">
    <property type="protein sequence ID" value="NNG40048.1"/>
    <property type="molecule type" value="Genomic_DNA"/>
</dbReference>
<organism evidence="2 3">
    <name type="scientific">Flexivirga aerilata</name>
    <dbReference type="NCBI Taxonomy" id="1656889"/>
    <lineage>
        <taxon>Bacteria</taxon>
        <taxon>Bacillati</taxon>
        <taxon>Actinomycetota</taxon>
        <taxon>Actinomycetes</taxon>
        <taxon>Micrococcales</taxon>
        <taxon>Dermacoccaceae</taxon>
        <taxon>Flexivirga</taxon>
    </lineage>
</organism>
<dbReference type="Proteomes" id="UP000557772">
    <property type="component" value="Unassembled WGS sequence"/>
</dbReference>
<dbReference type="AlphaFoldDB" id="A0A849AL79"/>
<keyword evidence="3" id="KW-1185">Reference proteome</keyword>
<feature type="signal peptide" evidence="1">
    <location>
        <begin position="1"/>
        <end position="29"/>
    </location>
</feature>
<feature type="chain" id="PRO_5032559105" evidence="1">
    <location>
        <begin position="30"/>
        <end position="163"/>
    </location>
</feature>
<evidence type="ECO:0000313" key="3">
    <source>
        <dbReference type="Proteomes" id="UP000557772"/>
    </source>
</evidence>
<accession>A0A849AL79</accession>
<name>A0A849AL79_9MICO</name>
<protein>
    <submittedName>
        <fullName evidence="2">Uncharacterized protein</fullName>
    </submittedName>
</protein>
<evidence type="ECO:0000256" key="1">
    <source>
        <dbReference type="SAM" id="SignalP"/>
    </source>
</evidence>
<proteinExistence type="predicted"/>
<dbReference type="RefSeq" id="WP_171155990.1">
    <property type="nucleotide sequence ID" value="NZ_JABENB010000002.1"/>
</dbReference>
<keyword evidence="1" id="KW-0732">Signal</keyword>
<gene>
    <name evidence="2" type="ORF">HJ588_12325</name>
</gene>
<sequence length="163" mass="17073">MIATRKIVGIVATAAMCGGAMLASPAADATSGSTSFRLPGGDTWQVNAWHCGTYWDKCSWTSSTKLLGSNPANAVSISNRAELEAHGGSLSITLSKHPSATITFTSSSLGKVTWTNTRTWISDNSGVMDPSWSTAWVSTRSCGWGRVNSSILVSTKCAYAGAF</sequence>
<evidence type="ECO:0000313" key="2">
    <source>
        <dbReference type="EMBL" id="NNG40048.1"/>
    </source>
</evidence>